<comment type="similarity">
    <text evidence="2 6">Belongs to the ELL/occludin family.</text>
</comment>
<keyword evidence="3" id="KW-0805">Transcription regulation</keyword>
<dbReference type="Pfam" id="PF07303">
    <property type="entry name" value="Occludin_ELL"/>
    <property type="match status" value="1"/>
</dbReference>
<dbReference type="OrthoDB" id="6284217at2759"/>
<dbReference type="GO" id="GO:0032968">
    <property type="term" value="P:positive regulation of transcription elongation by RNA polymerase II"/>
    <property type="evidence" value="ECO:0007669"/>
    <property type="project" value="TreeGrafter"/>
</dbReference>
<dbReference type="InterPro" id="IPR036390">
    <property type="entry name" value="WH_DNA-bd_sf"/>
</dbReference>
<organism evidence="11">
    <name type="scientific">Haemonchus placei</name>
    <name type="common">Barber's pole worm</name>
    <dbReference type="NCBI Taxonomy" id="6290"/>
    <lineage>
        <taxon>Eukaryota</taxon>
        <taxon>Metazoa</taxon>
        <taxon>Ecdysozoa</taxon>
        <taxon>Nematoda</taxon>
        <taxon>Chromadorea</taxon>
        <taxon>Rhabditida</taxon>
        <taxon>Rhabditina</taxon>
        <taxon>Rhabditomorpha</taxon>
        <taxon>Strongyloidea</taxon>
        <taxon>Trichostrongylidae</taxon>
        <taxon>Haemonchus</taxon>
    </lineage>
</organism>
<dbReference type="InterPro" id="IPR031176">
    <property type="entry name" value="ELL/occludin"/>
</dbReference>
<evidence type="ECO:0000256" key="6">
    <source>
        <dbReference type="PROSITE-ProRule" id="PRU01324"/>
    </source>
</evidence>
<gene>
    <name evidence="9" type="ORF">HPLM_LOCUS6507</name>
</gene>
<dbReference type="PANTHER" id="PTHR23288:SF17">
    <property type="entry name" value="RNA POLYMERASE II ELONGATION FACTOR ELL"/>
    <property type="match status" value="1"/>
</dbReference>
<feature type="domain" description="OCEL" evidence="8">
    <location>
        <begin position="481"/>
        <end position="590"/>
    </location>
</feature>
<feature type="compositionally biased region" description="Low complexity" evidence="7">
    <location>
        <begin position="454"/>
        <end position="481"/>
    </location>
</feature>
<dbReference type="InterPro" id="IPR042065">
    <property type="entry name" value="E3_ELL-like"/>
</dbReference>
<comment type="subcellular location">
    <subcellularLocation>
        <location evidence="1">Nucleus</location>
    </subcellularLocation>
</comment>
<dbReference type="PANTHER" id="PTHR23288">
    <property type="entry name" value="OCCLUDIN AND RNA POLYMERASE II ELONGATION FACTOR ELL"/>
    <property type="match status" value="1"/>
</dbReference>
<dbReference type="InterPro" id="IPR010844">
    <property type="entry name" value="Occludin_ELL"/>
</dbReference>
<evidence type="ECO:0000313" key="11">
    <source>
        <dbReference type="WBParaSite" id="HPLM_0000651501-mRNA-1"/>
    </source>
</evidence>
<reference evidence="9 10" key="2">
    <citation type="submission" date="2018-11" db="EMBL/GenBank/DDBJ databases">
        <authorList>
            <consortium name="Pathogen Informatics"/>
        </authorList>
    </citation>
    <scope>NUCLEOTIDE SEQUENCE [LARGE SCALE GENOMIC DNA]</scope>
    <source>
        <strain evidence="9 10">MHpl1</strain>
    </source>
</reference>
<dbReference type="InterPro" id="IPR019464">
    <property type="entry name" value="ELL_N"/>
</dbReference>
<protein>
    <submittedName>
        <fullName evidence="11">OCEL domain-containing protein</fullName>
    </submittedName>
</protein>
<dbReference type="SUPFAM" id="SSF144292">
    <property type="entry name" value="occludin/ELL-like"/>
    <property type="match status" value="1"/>
</dbReference>
<evidence type="ECO:0000256" key="4">
    <source>
        <dbReference type="ARBA" id="ARBA00023163"/>
    </source>
</evidence>
<dbReference type="STRING" id="6290.A0A158QLH9"/>
<reference evidence="11" key="1">
    <citation type="submission" date="2016-04" db="UniProtKB">
        <authorList>
            <consortium name="WormBaseParasite"/>
        </authorList>
    </citation>
    <scope>IDENTIFICATION</scope>
</reference>
<dbReference type="EMBL" id="UZAF01016505">
    <property type="protein sequence ID" value="VDO29206.1"/>
    <property type="molecule type" value="Genomic_DNA"/>
</dbReference>
<evidence type="ECO:0000256" key="2">
    <source>
        <dbReference type="ARBA" id="ARBA00009171"/>
    </source>
</evidence>
<dbReference type="WBParaSite" id="HPLM_0000651501-mRNA-1">
    <property type="protein sequence ID" value="HPLM_0000651501-mRNA-1"/>
    <property type="gene ID" value="HPLM_0000651501"/>
</dbReference>
<dbReference type="GO" id="GO:0008023">
    <property type="term" value="C:transcription elongation factor complex"/>
    <property type="evidence" value="ECO:0007669"/>
    <property type="project" value="InterPro"/>
</dbReference>
<dbReference type="Proteomes" id="UP000268014">
    <property type="component" value="Unassembled WGS sequence"/>
</dbReference>
<keyword evidence="10" id="KW-1185">Reference proteome</keyword>
<dbReference type="GO" id="GO:0006368">
    <property type="term" value="P:transcription elongation by RNA polymerase II"/>
    <property type="evidence" value="ECO:0007669"/>
    <property type="project" value="InterPro"/>
</dbReference>
<dbReference type="PROSITE" id="PS51980">
    <property type="entry name" value="OCEL"/>
    <property type="match status" value="1"/>
</dbReference>
<dbReference type="AlphaFoldDB" id="A0A158QLH9"/>
<evidence type="ECO:0000313" key="10">
    <source>
        <dbReference type="Proteomes" id="UP000268014"/>
    </source>
</evidence>
<evidence type="ECO:0000256" key="1">
    <source>
        <dbReference type="ARBA" id="ARBA00004123"/>
    </source>
</evidence>
<feature type="region of interest" description="Disordered" evidence="7">
    <location>
        <begin position="130"/>
        <end position="212"/>
    </location>
</feature>
<dbReference type="GO" id="GO:0000987">
    <property type="term" value="F:cis-regulatory region sequence-specific DNA binding"/>
    <property type="evidence" value="ECO:0007669"/>
    <property type="project" value="TreeGrafter"/>
</dbReference>
<dbReference type="Gene3D" id="6.10.140.340">
    <property type="match status" value="1"/>
</dbReference>
<feature type="region of interest" description="Disordered" evidence="7">
    <location>
        <begin position="307"/>
        <end position="482"/>
    </location>
</feature>
<dbReference type="Gene3D" id="1.10.10.2670">
    <property type="entry name" value="E3 ubiquitin-protein ligase"/>
    <property type="match status" value="1"/>
</dbReference>
<dbReference type="SUPFAM" id="SSF46785">
    <property type="entry name" value="Winged helix' DNA-binding domain"/>
    <property type="match status" value="1"/>
</dbReference>
<dbReference type="GO" id="GO:0042795">
    <property type="term" value="P:snRNA transcription by RNA polymerase II"/>
    <property type="evidence" value="ECO:0007669"/>
    <property type="project" value="TreeGrafter"/>
</dbReference>
<evidence type="ECO:0000259" key="8">
    <source>
        <dbReference type="PROSITE" id="PS51980"/>
    </source>
</evidence>
<feature type="compositionally biased region" description="Basic and acidic residues" evidence="7">
    <location>
        <begin position="130"/>
        <end position="143"/>
    </location>
</feature>
<evidence type="ECO:0000313" key="9">
    <source>
        <dbReference type="EMBL" id="VDO29206.1"/>
    </source>
</evidence>
<evidence type="ECO:0000256" key="5">
    <source>
        <dbReference type="ARBA" id="ARBA00023242"/>
    </source>
</evidence>
<feature type="compositionally biased region" description="Low complexity" evidence="7">
    <location>
        <begin position="168"/>
        <end position="183"/>
    </location>
</feature>
<evidence type="ECO:0000256" key="3">
    <source>
        <dbReference type="ARBA" id="ARBA00023015"/>
    </source>
</evidence>
<sequence length="608" mass="67184">MASPRFDGSPEQAALDVHRLESDCGDYESVVMVKLTDEIVAALMQAQRKGLPIRVHIEEQGGKWELGDPSNGGRVFRYQQQALPGPPTDAVVHDPRAGTHRAVAAFRSKYQIQATDKSFADTRERAQKLIEEEKSRGTKDVTKHRQKGSLLKTGTPRLGSASSSQNVSPLLRTLDSSSSRSSPNKFANSTGTNGNASLQNGGSSGTARATPTQHLNSELRKKKLRQRIIQLVVLGKFSGADLVLRQLRKDGLNEEAGIERRVEDIVREVSEPSGSGSTKITLKPSLYGEVDTRWLWYNQEEKAYVRRVTQGLSSSQTKSTTFAPMRKSGMERMQAPGHSSSSSNSSGQTVSPEAIPTPPNSRPASAVSAPIRKTPPPKNPNTTVLNGSREQTPSLAFRINRSPPHQPEVPSANKRKAHVPVSNQQRPNDGKRPRQESASPPEDPTNHPQHNQKLAARSGGSTASSRLSSPCSLSSPTQPSCDWDKSYGEIKNVQEAEKYFALFQHEYPEYLECYRTLNEVAKEFRQLEMQLKNAVENRRDTTKVEQTIQMRFAHFDKDPEFIKTRQRYADLHSKLAVLKSRISDFERAQDAAAGASTTAVPMDLCDLE</sequence>
<feature type="compositionally biased region" description="Polar residues" evidence="7">
    <location>
        <begin position="184"/>
        <end position="212"/>
    </location>
</feature>
<accession>A0A158QLH9</accession>
<keyword evidence="4" id="KW-0804">Transcription</keyword>
<proteinExistence type="inferred from homology"/>
<keyword evidence="5" id="KW-0539">Nucleus</keyword>
<feature type="compositionally biased region" description="Polar residues" evidence="7">
    <location>
        <begin position="384"/>
        <end position="394"/>
    </location>
</feature>
<feature type="compositionally biased region" description="Polar residues" evidence="7">
    <location>
        <begin position="310"/>
        <end position="322"/>
    </location>
</feature>
<name>A0A158QLH9_HAEPC</name>
<dbReference type="OMA" id="EAIEMRY"/>
<evidence type="ECO:0000256" key="7">
    <source>
        <dbReference type="SAM" id="MobiDB-lite"/>
    </source>
</evidence>
<dbReference type="Pfam" id="PF10390">
    <property type="entry name" value="ELL"/>
    <property type="match status" value="1"/>
</dbReference>